<reference evidence="2 3" key="1">
    <citation type="journal article" date="2019" name="Sci. Rep.">
        <title>A high-quality genome of Eragrostis curvula grass provides insights into Poaceae evolution and supports new strategies to enhance forage quality.</title>
        <authorList>
            <person name="Carballo J."/>
            <person name="Santos B.A.C.M."/>
            <person name="Zappacosta D."/>
            <person name="Garbus I."/>
            <person name="Selva J.P."/>
            <person name="Gallo C.A."/>
            <person name="Diaz A."/>
            <person name="Albertini E."/>
            <person name="Caccamo M."/>
            <person name="Echenique V."/>
        </authorList>
    </citation>
    <scope>NUCLEOTIDE SEQUENCE [LARGE SCALE GENOMIC DNA]</scope>
    <source>
        <strain evidence="3">cv. Victoria</strain>
        <tissue evidence="2">Leaf</tissue>
    </source>
</reference>
<comment type="caution">
    <text evidence="2">The sequence shown here is derived from an EMBL/GenBank/DDBJ whole genome shotgun (WGS) entry which is preliminary data.</text>
</comment>
<proteinExistence type="predicted"/>
<evidence type="ECO:0000256" key="1">
    <source>
        <dbReference type="SAM" id="MobiDB-lite"/>
    </source>
</evidence>
<dbReference type="Proteomes" id="UP000324897">
    <property type="component" value="Unassembled WGS sequence"/>
</dbReference>
<dbReference type="AlphaFoldDB" id="A0A5J9SGZ8"/>
<evidence type="ECO:0000313" key="2">
    <source>
        <dbReference type="EMBL" id="TVT98574.1"/>
    </source>
</evidence>
<protein>
    <submittedName>
        <fullName evidence="2">Uncharacterized protein</fullName>
    </submittedName>
</protein>
<evidence type="ECO:0000313" key="3">
    <source>
        <dbReference type="Proteomes" id="UP000324897"/>
    </source>
</evidence>
<feature type="region of interest" description="Disordered" evidence="1">
    <location>
        <begin position="191"/>
        <end position="212"/>
    </location>
</feature>
<keyword evidence="3" id="KW-1185">Reference proteome</keyword>
<dbReference type="EMBL" id="RWGY01000838">
    <property type="protein sequence ID" value="TVT98574.1"/>
    <property type="molecule type" value="Genomic_DNA"/>
</dbReference>
<gene>
    <name evidence="2" type="ORF">EJB05_56122</name>
</gene>
<organism evidence="2 3">
    <name type="scientific">Eragrostis curvula</name>
    <name type="common">weeping love grass</name>
    <dbReference type="NCBI Taxonomy" id="38414"/>
    <lineage>
        <taxon>Eukaryota</taxon>
        <taxon>Viridiplantae</taxon>
        <taxon>Streptophyta</taxon>
        <taxon>Embryophyta</taxon>
        <taxon>Tracheophyta</taxon>
        <taxon>Spermatophyta</taxon>
        <taxon>Magnoliopsida</taxon>
        <taxon>Liliopsida</taxon>
        <taxon>Poales</taxon>
        <taxon>Poaceae</taxon>
        <taxon>PACMAD clade</taxon>
        <taxon>Chloridoideae</taxon>
        <taxon>Eragrostideae</taxon>
        <taxon>Eragrostidinae</taxon>
        <taxon>Eragrostis</taxon>
    </lineage>
</organism>
<sequence length="212" mass="22805">MALRFLFRNISSRISRSRCLPGSHASASARDAAPVASRASEGTIGTLVKYSDGAAAHPSTVVPNNRIHVYTTRCFNSFPASKTNSPTTKMPSVTHGTEPAFVGPISSTSRHIKGPVTCETEKAARETEMEAKKSLNAIMEAEKKAYDDAFKDWATRLSKRTTAFNRNVSAIMLVWSLIVVYWVSRFGAPRGGEGGKSKANGIANEAVGDNVP</sequence>
<accession>A0A5J9SGZ8</accession>
<dbReference type="Gramene" id="TVT98574">
    <property type="protein sequence ID" value="TVT98574"/>
    <property type="gene ID" value="EJB05_56122"/>
</dbReference>
<name>A0A5J9SGZ8_9POAL</name>